<dbReference type="AlphaFoldDB" id="B6IFC8"/>
<reference evidence="1 2" key="2">
    <citation type="journal article" date="2011" name="PLoS Genet.">
        <title>Caenorhabditis briggsae recombinant inbred line genotypes reveal inter-strain incompatibility and the evolution of recombination.</title>
        <authorList>
            <person name="Ross J.A."/>
            <person name="Koboldt D.C."/>
            <person name="Staisch J.E."/>
            <person name="Chamberlin H.M."/>
            <person name="Gupta B.P."/>
            <person name="Miller R.D."/>
            <person name="Baird S.E."/>
            <person name="Haag E.S."/>
        </authorList>
    </citation>
    <scope>NUCLEOTIDE SEQUENCE [LARGE SCALE GENOMIC DNA]</scope>
    <source>
        <strain evidence="1 2">AF16</strain>
    </source>
</reference>
<reference evidence="1 2" key="1">
    <citation type="journal article" date="2003" name="PLoS Biol.">
        <title>The genome sequence of Caenorhabditis briggsae: a platform for comparative genomics.</title>
        <authorList>
            <person name="Stein L.D."/>
            <person name="Bao Z."/>
            <person name="Blasiar D."/>
            <person name="Blumenthal T."/>
            <person name="Brent M.R."/>
            <person name="Chen N."/>
            <person name="Chinwalla A."/>
            <person name="Clarke L."/>
            <person name="Clee C."/>
            <person name="Coghlan A."/>
            <person name="Coulson A."/>
            <person name="D'Eustachio P."/>
            <person name="Fitch D.H."/>
            <person name="Fulton L.A."/>
            <person name="Fulton R.E."/>
            <person name="Griffiths-Jones S."/>
            <person name="Harris T.W."/>
            <person name="Hillier L.W."/>
            <person name="Kamath R."/>
            <person name="Kuwabara P.E."/>
            <person name="Mardis E.R."/>
            <person name="Marra M.A."/>
            <person name="Miner T.L."/>
            <person name="Minx P."/>
            <person name="Mullikin J.C."/>
            <person name="Plumb R.W."/>
            <person name="Rogers J."/>
            <person name="Schein J.E."/>
            <person name="Sohrmann M."/>
            <person name="Spieth J."/>
            <person name="Stajich J.E."/>
            <person name="Wei C."/>
            <person name="Willey D."/>
            <person name="Wilson R.K."/>
            <person name="Durbin R."/>
            <person name="Waterston R.H."/>
        </authorList>
    </citation>
    <scope>NUCLEOTIDE SEQUENCE [LARGE SCALE GENOMIC DNA]</scope>
    <source>
        <strain evidence="1 2">AF16</strain>
    </source>
</reference>
<proteinExistence type="predicted"/>
<keyword evidence="2" id="KW-1185">Reference proteome</keyword>
<dbReference type="CTD" id="68917127"/>
<evidence type="ECO:0000313" key="1">
    <source>
        <dbReference type="EMBL" id="CAR98608.1"/>
    </source>
</evidence>
<dbReference type="Proteomes" id="UP000008549">
    <property type="component" value="Unassembled WGS sequence"/>
</dbReference>
<evidence type="ECO:0000313" key="3">
    <source>
        <dbReference type="WormBase" id="CBG25644"/>
    </source>
</evidence>
<name>B6IFC8_CAEBR</name>
<evidence type="ECO:0000313" key="2">
    <source>
        <dbReference type="Proteomes" id="UP000008549"/>
    </source>
</evidence>
<dbReference type="EMBL" id="HE601438">
    <property type="protein sequence ID" value="CAR98608.1"/>
    <property type="molecule type" value="Genomic_DNA"/>
</dbReference>
<gene>
    <name evidence="1 3" type="ORF">CBG25644</name>
    <name evidence="1" type="ORF">CBG_25644</name>
</gene>
<organism evidence="1 2">
    <name type="scientific">Caenorhabditis briggsae</name>
    <dbReference type="NCBI Taxonomy" id="6238"/>
    <lineage>
        <taxon>Eukaryota</taxon>
        <taxon>Metazoa</taxon>
        <taxon>Ecdysozoa</taxon>
        <taxon>Nematoda</taxon>
        <taxon>Chromadorea</taxon>
        <taxon>Rhabditida</taxon>
        <taxon>Rhabditina</taxon>
        <taxon>Rhabditomorpha</taxon>
        <taxon>Rhabditoidea</taxon>
        <taxon>Rhabditidae</taxon>
        <taxon>Peloderinae</taxon>
        <taxon>Caenorhabditis</taxon>
    </lineage>
</organism>
<dbReference type="HOGENOM" id="CLU_3385245_0_0_1"/>
<dbReference type="InParanoid" id="B6IFC8"/>
<dbReference type="GeneID" id="68917127"/>
<dbReference type="WormBase" id="CBG25644">
    <property type="protein sequence ID" value="CBP48700"/>
    <property type="gene ID" value="WBGene00087058"/>
</dbReference>
<accession>B6IFC8</accession>
<protein>
    <submittedName>
        <fullName evidence="1">Protein CBG25644</fullName>
    </submittedName>
</protein>
<dbReference type="RefSeq" id="XP_045098179.1">
    <property type="nucleotide sequence ID" value="XM_045242590.1"/>
</dbReference>
<sequence length="33" mass="3821">MIGKIRSVLLKKSETKSLNSKPNLEEVIEKHRN</sequence>
<dbReference type="KEGG" id="cbr:CBG_25644"/>